<evidence type="ECO:0000256" key="1">
    <source>
        <dbReference type="ARBA" id="ARBA00022723"/>
    </source>
</evidence>
<keyword evidence="7" id="KW-1133">Transmembrane helix</keyword>
<evidence type="ECO:0000256" key="7">
    <source>
        <dbReference type="SAM" id="Phobius"/>
    </source>
</evidence>
<keyword evidence="7" id="KW-0812">Transmembrane</keyword>
<evidence type="ECO:0000256" key="4">
    <source>
        <dbReference type="ARBA" id="ARBA00023239"/>
    </source>
</evidence>
<keyword evidence="5 8" id="KW-0326">Glycosidase</keyword>
<evidence type="ECO:0000256" key="5">
    <source>
        <dbReference type="ARBA" id="ARBA00023295"/>
    </source>
</evidence>
<organism evidence="8 9">
    <name type="scientific">Carpediemonas membranifera</name>
    <dbReference type="NCBI Taxonomy" id="201153"/>
    <lineage>
        <taxon>Eukaryota</taxon>
        <taxon>Metamonada</taxon>
        <taxon>Carpediemonas-like organisms</taxon>
        <taxon>Carpediemonas</taxon>
    </lineage>
</organism>
<dbReference type="Gene3D" id="3.40.1790.10">
    <property type="entry name" value="Indigoidine synthase domain"/>
    <property type="match status" value="1"/>
</dbReference>
<gene>
    <name evidence="8" type="ORF">J8273_8752</name>
</gene>
<keyword evidence="2" id="KW-0378">Hydrolase</keyword>
<reference evidence="8" key="1">
    <citation type="submission" date="2021-05" db="EMBL/GenBank/DDBJ databases">
        <title>A free-living protist that lacks canonical eukaryotic 1 DNA replication and segregation systems.</title>
        <authorList>
            <person name="Salas-Leiva D.E."/>
            <person name="Tromer E.C."/>
            <person name="Curtis B.A."/>
            <person name="Jerlstrom-Hultqvist J."/>
            <person name="Kolisko M."/>
            <person name="Yi Z."/>
            <person name="Salas-Leiva J.S."/>
            <person name="Gallot-Lavallee L."/>
            <person name="Kops G.J.P.L."/>
            <person name="Archibald J.M."/>
            <person name="Simpson A.G.B."/>
            <person name="Roger A.J."/>
        </authorList>
    </citation>
    <scope>NUCLEOTIDE SEQUENCE</scope>
    <source>
        <strain evidence="8">BICM</strain>
    </source>
</reference>
<evidence type="ECO:0000313" key="8">
    <source>
        <dbReference type="EMBL" id="KAG9389460.1"/>
    </source>
</evidence>
<feature type="transmembrane region" description="Helical" evidence="7">
    <location>
        <begin position="40"/>
        <end position="64"/>
    </location>
</feature>
<dbReference type="Pfam" id="PF04227">
    <property type="entry name" value="Indigoidine_A"/>
    <property type="match status" value="1"/>
</dbReference>
<dbReference type="GO" id="GO:0016798">
    <property type="term" value="F:hydrolase activity, acting on glycosyl bonds"/>
    <property type="evidence" value="ECO:0007669"/>
    <property type="project" value="UniProtKB-KW"/>
</dbReference>
<proteinExistence type="inferred from homology"/>
<dbReference type="SUPFAM" id="SSF110581">
    <property type="entry name" value="Indigoidine synthase A-like"/>
    <property type="match status" value="1"/>
</dbReference>
<dbReference type="PANTHER" id="PTHR42909:SF1">
    <property type="entry name" value="CARBOHYDRATE KINASE PFKB DOMAIN-CONTAINING PROTEIN"/>
    <property type="match status" value="1"/>
</dbReference>
<keyword evidence="9" id="KW-1185">Reference proteome</keyword>
<dbReference type="GO" id="GO:0005737">
    <property type="term" value="C:cytoplasm"/>
    <property type="evidence" value="ECO:0007669"/>
    <property type="project" value="TreeGrafter"/>
</dbReference>
<feature type="region of interest" description="Disordered" evidence="6">
    <location>
        <begin position="1"/>
        <end position="21"/>
    </location>
</feature>
<dbReference type="EMBL" id="JAHDYR010000069">
    <property type="protein sequence ID" value="KAG9389460.1"/>
    <property type="molecule type" value="Genomic_DNA"/>
</dbReference>
<accession>A0A8J6ARC4</accession>
<sequence>MDSDSVTRKRSDSVASSVNEESIENTLRSGRRFYSGIARLLSDSTTIGLTVMAIGLAVFILYSWQWKGRGVSNFMRPASDELQLDKAIGSTSFKLHYSPEVRRAIKKGLPIVALESTIISHGMPYPQNVATARRLEAIIREEGAVPATIAILNGKVRVGLTDEQLETLANGQEPVSKVSRRDMGLVMATRGHGATTVAATMLVAAKANIKVFATGGIGGVHYETPGDVSADLDEFTKSPVTVVSAGVKAILDVPQTLEVLETKGIPVIAFNTTMFPCFYSRECYGLKAPITLDSPRTIAAVISTQRDVSVNHGVLVANPVEADDEFPFDHMEQVIKDVRAEAIAAGVLGKDITPYFLRRIAEITEGKSLETNIALVMSNARLAAQIARYL</sequence>
<keyword evidence="7" id="KW-0472">Membrane</keyword>
<dbReference type="AlphaFoldDB" id="A0A8J6ARC4"/>
<protein>
    <submittedName>
        <fullName evidence="8">Pseudouridine-5'-phosphate glycosidase</fullName>
    </submittedName>
</protein>
<dbReference type="InterPro" id="IPR007342">
    <property type="entry name" value="PsuG"/>
</dbReference>
<dbReference type="InterPro" id="IPR022830">
    <property type="entry name" value="Indigdn_synthA-like"/>
</dbReference>
<dbReference type="PANTHER" id="PTHR42909">
    <property type="entry name" value="ZGC:136858"/>
    <property type="match status" value="1"/>
</dbReference>
<dbReference type="Proteomes" id="UP000717585">
    <property type="component" value="Unassembled WGS sequence"/>
</dbReference>
<comment type="caution">
    <text evidence="8">The sequence shown here is derived from an EMBL/GenBank/DDBJ whole genome shotgun (WGS) entry which is preliminary data.</text>
</comment>
<dbReference type="HAMAP" id="MF_01876">
    <property type="entry name" value="PsiMP_glycosidase"/>
    <property type="match status" value="1"/>
</dbReference>
<keyword evidence="4" id="KW-0456">Lyase</keyword>
<dbReference type="GO" id="GO:0046872">
    <property type="term" value="F:metal ion binding"/>
    <property type="evidence" value="ECO:0007669"/>
    <property type="project" value="UniProtKB-KW"/>
</dbReference>
<evidence type="ECO:0000256" key="6">
    <source>
        <dbReference type="SAM" id="MobiDB-lite"/>
    </source>
</evidence>
<keyword evidence="1" id="KW-0479">Metal-binding</keyword>
<evidence type="ECO:0000313" key="9">
    <source>
        <dbReference type="Proteomes" id="UP000717585"/>
    </source>
</evidence>
<evidence type="ECO:0000256" key="3">
    <source>
        <dbReference type="ARBA" id="ARBA00023211"/>
    </source>
</evidence>
<evidence type="ECO:0000256" key="2">
    <source>
        <dbReference type="ARBA" id="ARBA00022801"/>
    </source>
</evidence>
<feature type="compositionally biased region" description="Basic and acidic residues" evidence="6">
    <location>
        <begin position="1"/>
        <end position="12"/>
    </location>
</feature>
<dbReference type="GO" id="GO:0004730">
    <property type="term" value="F:pseudouridylate synthase activity"/>
    <property type="evidence" value="ECO:0007669"/>
    <property type="project" value="InterPro"/>
</dbReference>
<dbReference type="OrthoDB" id="198885at2759"/>
<keyword evidence="3" id="KW-0464">Manganese</keyword>
<name>A0A8J6ARC4_9EUKA</name>